<proteinExistence type="predicted"/>
<organism evidence="2 3">
    <name type="scientific">Phytophthora fragariaefolia</name>
    <dbReference type="NCBI Taxonomy" id="1490495"/>
    <lineage>
        <taxon>Eukaryota</taxon>
        <taxon>Sar</taxon>
        <taxon>Stramenopiles</taxon>
        <taxon>Oomycota</taxon>
        <taxon>Peronosporomycetes</taxon>
        <taxon>Peronosporales</taxon>
        <taxon>Peronosporaceae</taxon>
        <taxon>Phytophthora</taxon>
    </lineage>
</organism>
<evidence type="ECO:0000313" key="2">
    <source>
        <dbReference type="EMBL" id="GMF28707.1"/>
    </source>
</evidence>
<reference evidence="2" key="1">
    <citation type="submission" date="2023-04" db="EMBL/GenBank/DDBJ databases">
        <title>Phytophthora fragariaefolia NBRC 109709.</title>
        <authorList>
            <person name="Ichikawa N."/>
            <person name="Sato H."/>
            <person name="Tonouchi N."/>
        </authorList>
    </citation>
    <scope>NUCLEOTIDE SEQUENCE</scope>
    <source>
        <strain evidence="2">NBRC 109709</strain>
    </source>
</reference>
<feature type="compositionally biased region" description="Acidic residues" evidence="1">
    <location>
        <begin position="225"/>
        <end position="236"/>
    </location>
</feature>
<keyword evidence="3" id="KW-1185">Reference proteome</keyword>
<feature type="region of interest" description="Disordered" evidence="1">
    <location>
        <begin position="199"/>
        <end position="358"/>
    </location>
</feature>
<dbReference type="EMBL" id="BSXT01000494">
    <property type="protein sequence ID" value="GMF28707.1"/>
    <property type="molecule type" value="Genomic_DNA"/>
</dbReference>
<evidence type="ECO:0000313" key="3">
    <source>
        <dbReference type="Proteomes" id="UP001165121"/>
    </source>
</evidence>
<evidence type="ECO:0000256" key="1">
    <source>
        <dbReference type="SAM" id="MobiDB-lite"/>
    </source>
</evidence>
<feature type="region of interest" description="Disordered" evidence="1">
    <location>
        <begin position="1"/>
        <end position="24"/>
    </location>
</feature>
<feature type="compositionally biased region" description="Acidic residues" evidence="1">
    <location>
        <begin position="199"/>
        <end position="215"/>
    </location>
</feature>
<feature type="compositionally biased region" description="Acidic residues" evidence="1">
    <location>
        <begin position="322"/>
        <end position="331"/>
    </location>
</feature>
<feature type="compositionally biased region" description="Acidic residues" evidence="1">
    <location>
        <begin position="253"/>
        <end position="262"/>
    </location>
</feature>
<dbReference type="AlphaFoldDB" id="A0A9W6U978"/>
<dbReference type="OrthoDB" id="129744at2759"/>
<sequence length="358" mass="37733">MNEASPGQTEARTHQTTGLRINSRQTIIPLMESMDASKDRFGTRLLVKEASSAGGDTNFKLISKSDSKASDDSEYDGEDDVDLPYQPVKLNSTFSTPLQHTTPPQIKHFQFFHEPEPTAGNQLQARYQQPSQRPRSTMTKLTTILSFTAACVLALATLDGVNGASLRALDADDSFPGSFDASTDASDSGAGERLLLEMEGSDDSTDADVEGSESLDGERFLGEVEGSDSAETDDGSDSFAGERFLQEVGGSDESGETDDGSESTDGGRFLLEVEGSDDSAATDDGSTSVGGERFLAEVDVEGSDSAESSDSSDGERFLVEMEGSESGEDEGSASAGEERFLEEVAGSESDEGSESGSA</sequence>
<gene>
    <name evidence="2" type="ORF">Pfra01_000599900</name>
</gene>
<name>A0A9W6U978_9STRA</name>
<comment type="caution">
    <text evidence="2">The sequence shown here is derived from an EMBL/GenBank/DDBJ whole genome shotgun (WGS) entry which is preliminary data.</text>
</comment>
<protein>
    <submittedName>
        <fullName evidence="2">Unnamed protein product</fullName>
    </submittedName>
</protein>
<dbReference type="Proteomes" id="UP001165121">
    <property type="component" value="Unassembled WGS sequence"/>
</dbReference>
<accession>A0A9W6U978</accession>
<feature type="compositionally biased region" description="Acidic residues" evidence="1">
    <location>
        <begin position="72"/>
        <end position="82"/>
    </location>
</feature>
<feature type="region of interest" description="Disordered" evidence="1">
    <location>
        <begin position="56"/>
        <end position="84"/>
    </location>
</feature>
<feature type="compositionally biased region" description="Acidic residues" evidence="1">
    <location>
        <begin position="348"/>
        <end position="358"/>
    </location>
</feature>